<keyword evidence="2 5" id="KW-0547">Nucleotide-binding</keyword>
<gene>
    <name evidence="5 7" type="primary">coaE</name>
    <name evidence="7" type="ORF">GCM10007067_23730</name>
</gene>
<comment type="function">
    <text evidence="5">Catalyzes the phosphorylation of the 3'-hydroxyl group of dephosphocoenzyme A to form coenzyme A.</text>
</comment>
<evidence type="ECO:0000256" key="3">
    <source>
        <dbReference type="ARBA" id="ARBA00022840"/>
    </source>
</evidence>
<dbReference type="EMBL" id="BMYD01000004">
    <property type="protein sequence ID" value="GHA85037.1"/>
    <property type="molecule type" value="Genomic_DNA"/>
</dbReference>
<dbReference type="GO" id="GO:0005524">
    <property type="term" value="F:ATP binding"/>
    <property type="evidence" value="ECO:0007669"/>
    <property type="project" value="UniProtKB-UniRule"/>
</dbReference>
<dbReference type="CDD" id="cd02022">
    <property type="entry name" value="DPCK"/>
    <property type="match status" value="1"/>
</dbReference>
<dbReference type="GO" id="GO:0015937">
    <property type="term" value="P:coenzyme A biosynthetic process"/>
    <property type="evidence" value="ECO:0007669"/>
    <property type="project" value="UniProtKB-UniRule"/>
</dbReference>
<comment type="pathway">
    <text evidence="5">Cofactor biosynthesis; coenzyme A biosynthesis; CoA from (R)-pantothenate: step 5/5.</text>
</comment>
<dbReference type="PROSITE" id="PS51219">
    <property type="entry name" value="DPCK"/>
    <property type="match status" value="1"/>
</dbReference>
<evidence type="ECO:0000313" key="7">
    <source>
        <dbReference type="EMBL" id="GHA85037.1"/>
    </source>
</evidence>
<dbReference type="EC" id="2.7.1.24" evidence="5 6"/>
<comment type="caution">
    <text evidence="7">The sequence shown here is derived from an EMBL/GenBank/DDBJ whole genome shotgun (WGS) entry which is preliminary data.</text>
</comment>
<reference evidence="7" key="2">
    <citation type="submission" date="2020-09" db="EMBL/GenBank/DDBJ databases">
        <authorList>
            <person name="Sun Q."/>
            <person name="Kim S."/>
        </authorList>
    </citation>
    <scope>NUCLEOTIDE SEQUENCE</scope>
    <source>
        <strain evidence="7">KCTC 23077</strain>
    </source>
</reference>
<dbReference type="GO" id="GO:0004140">
    <property type="term" value="F:dephospho-CoA kinase activity"/>
    <property type="evidence" value="ECO:0007669"/>
    <property type="project" value="UniProtKB-UniRule"/>
</dbReference>
<protein>
    <recommendedName>
        <fullName evidence="5 6">Dephospho-CoA kinase</fullName>
        <ecNumber evidence="5 6">2.7.1.24</ecNumber>
    </recommendedName>
    <alternativeName>
        <fullName evidence="5">Dephosphocoenzyme A kinase</fullName>
    </alternativeName>
</protein>
<dbReference type="InterPro" id="IPR001977">
    <property type="entry name" value="Depp_CoAkinase"/>
</dbReference>
<keyword evidence="4 5" id="KW-0173">Coenzyme A biosynthesis</keyword>
<evidence type="ECO:0000256" key="6">
    <source>
        <dbReference type="NCBIfam" id="TIGR00152"/>
    </source>
</evidence>
<comment type="catalytic activity">
    <reaction evidence="5">
        <text>3'-dephospho-CoA + ATP = ADP + CoA + H(+)</text>
        <dbReference type="Rhea" id="RHEA:18245"/>
        <dbReference type="ChEBI" id="CHEBI:15378"/>
        <dbReference type="ChEBI" id="CHEBI:30616"/>
        <dbReference type="ChEBI" id="CHEBI:57287"/>
        <dbReference type="ChEBI" id="CHEBI:57328"/>
        <dbReference type="ChEBI" id="CHEBI:456216"/>
        <dbReference type="EC" id="2.7.1.24"/>
    </reaction>
</comment>
<dbReference type="Pfam" id="PF01121">
    <property type="entry name" value="CoaE"/>
    <property type="match status" value="1"/>
</dbReference>
<keyword evidence="3 5" id="KW-0067">ATP-binding</keyword>
<dbReference type="Gene3D" id="3.40.50.300">
    <property type="entry name" value="P-loop containing nucleotide triphosphate hydrolases"/>
    <property type="match status" value="1"/>
</dbReference>
<comment type="subcellular location">
    <subcellularLocation>
        <location evidence="5">Cytoplasm</location>
    </subcellularLocation>
</comment>
<name>A0A918T1V3_9GAMM</name>
<evidence type="ECO:0000256" key="4">
    <source>
        <dbReference type="ARBA" id="ARBA00022993"/>
    </source>
</evidence>
<dbReference type="SUPFAM" id="SSF52540">
    <property type="entry name" value="P-loop containing nucleoside triphosphate hydrolases"/>
    <property type="match status" value="1"/>
</dbReference>
<dbReference type="InterPro" id="IPR027417">
    <property type="entry name" value="P-loop_NTPase"/>
</dbReference>
<evidence type="ECO:0000313" key="8">
    <source>
        <dbReference type="Proteomes" id="UP000646426"/>
    </source>
</evidence>
<dbReference type="HAMAP" id="MF_00376">
    <property type="entry name" value="Dephospho_CoA_kinase"/>
    <property type="match status" value="1"/>
</dbReference>
<dbReference type="Proteomes" id="UP000646426">
    <property type="component" value="Unassembled WGS sequence"/>
</dbReference>
<evidence type="ECO:0000256" key="5">
    <source>
        <dbReference type="HAMAP-Rule" id="MF_00376"/>
    </source>
</evidence>
<accession>A0A918T1V3</accession>
<dbReference type="PANTHER" id="PTHR10695">
    <property type="entry name" value="DEPHOSPHO-COA KINASE-RELATED"/>
    <property type="match status" value="1"/>
</dbReference>
<dbReference type="NCBIfam" id="TIGR00152">
    <property type="entry name" value="dephospho-CoA kinase"/>
    <property type="match status" value="1"/>
</dbReference>
<keyword evidence="5" id="KW-0808">Transferase</keyword>
<reference evidence="7" key="1">
    <citation type="journal article" date="2014" name="Int. J. Syst. Evol. Microbiol.">
        <title>Complete genome sequence of Corynebacterium casei LMG S-19264T (=DSM 44701T), isolated from a smear-ripened cheese.</title>
        <authorList>
            <consortium name="US DOE Joint Genome Institute (JGI-PGF)"/>
            <person name="Walter F."/>
            <person name="Albersmeier A."/>
            <person name="Kalinowski J."/>
            <person name="Ruckert C."/>
        </authorList>
    </citation>
    <scope>NUCLEOTIDE SEQUENCE</scope>
    <source>
        <strain evidence="7">KCTC 23077</strain>
    </source>
</reference>
<evidence type="ECO:0000256" key="1">
    <source>
        <dbReference type="ARBA" id="ARBA00009018"/>
    </source>
</evidence>
<proteinExistence type="inferred from homology"/>
<dbReference type="GO" id="GO:0005737">
    <property type="term" value="C:cytoplasm"/>
    <property type="evidence" value="ECO:0007669"/>
    <property type="project" value="UniProtKB-SubCell"/>
</dbReference>
<sequence>MAEAVTSPYCVSVTGGVASGKTALTRRFEALGIRVADADIAARTAVAPGSVGLAAIVETFGSDVLDQDGALDRAAMRRRVFDDAAARHRLEAIVHPQVRALLHAECLAASGPYVVAAIPLLAEGGGRDAYPWLDRVLVVDAPVDAQRARLTQRDGIDSTLADRMIASQATRAARLSIADDVIVNTGTLAALDAHVDALDAHYRVLAAARAAGLESSPATAA</sequence>
<keyword evidence="8" id="KW-1185">Reference proteome</keyword>
<dbReference type="PANTHER" id="PTHR10695:SF46">
    <property type="entry name" value="BIFUNCTIONAL COENZYME A SYNTHASE-RELATED"/>
    <property type="match status" value="1"/>
</dbReference>
<comment type="similarity">
    <text evidence="1 5">Belongs to the CoaE family.</text>
</comment>
<organism evidence="7 8">
    <name type="scientific">Cognatilysobacter bugurensis</name>
    <dbReference type="NCBI Taxonomy" id="543356"/>
    <lineage>
        <taxon>Bacteria</taxon>
        <taxon>Pseudomonadati</taxon>
        <taxon>Pseudomonadota</taxon>
        <taxon>Gammaproteobacteria</taxon>
        <taxon>Lysobacterales</taxon>
        <taxon>Lysobacteraceae</taxon>
        <taxon>Cognatilysobacter</taxon>
    </lineage>
</organism>
<feature type="binding site" evidence="5">
    <location>
        <begin position="18"/>
        <end position="23"/>
    </location>
    <ligand>
        <name>ATP</name>
        <dbReference type="ChEBI" id="CHEBI:30616"/>
    </ligand>
</feature>
<keyword evidence="5 7" id="KW-0418">Kinase</keyword>
<evidence type="ECO:0000256" key="2">
    <source>
        <dbReference type="ARBA" id="ARBA00022741"/>
    </source>
</evidence>
<dbReference type="AlphaFoldDB" id="A0A918T1V3"/>
<keyword evidence="5" id="KW-0963">Cytoplasm</keyword>